<protein>
    <submittedName>
        <fullName evidence="7">Resolvase domain protein</fullName>
    </submittedName>
</protein>
<dbReference type="Pfam" id="PF00239">
    <property type="entry name" value="Resolvase"/>
    <property type="match status" value="1"/>
</dbReference>
<dbReference type="SMART" id="SM00857">
    <property type="entry name" value="Resolvase"/>
    <property type="match status" value="1"/>
</dbReference>
<comment type="similarity">
    <text evidence="1">Belongs to the site-specific recombinase resolvase family.</text>
</comment>
<dbReference type="PROSITE" id="PS00398">
    <property type="entry name" value="RECOMBINASES_2"/>
    <property type="match status" value="1"/>
</dbReference>
<name>D6U690_KTERA</name>
<sequence>MKIGYMRISKGEQTTDLQEDALASAQCEKTFRDVMSGAKDERPQFLEMVKFARPGDTIVVWRLDRLGRSLKHLIETVMDLQARRINFLSLTESIDTSTPGGKFTFHLFGALAEMERDIIRQRTQAGLEAARARGRIGGRPKAIQSMDPKKVQRAKELYAKKEMTVPDIMKLTGFKSKDTFYKYVVNAERE</sequence>
<proteinExistence type="inferred from homology"/>
<dbReference type="InterPro" id="IPR036162">
    <property type="entry name" value="Resolvase-like_N_sf"/>
</dbReference>
<dbReference type="GO" id="GO:0003677">
    <property type="term" value="F:DNA binding"/>
    <property type="evidence" value="ECO:0007669"/>
    <property type="project" value="UniProtKB-KW"/>
</dbReference>
<comment type="caution">
    <text evidence="7">The sequence shown here is derived from an EMBL/GenBank/DDBJ whole genome shotgun (WGS) entry which is preliminary data.</text>
</comment>
<evidence type="ECO:0000256" key="3">
    <source>
        <dbReference type="ARBA" id="ARBA00023125"/>
    </source>
</evidence>
<evidence type="ECO:0000259" key="6">
    <source>
        <dbReference type="PROSITE" id="PS51736"/>
    </source>
</evidence>
<keyword evidence="3" id="KW-0238">DNA-binding</keyword>
<dbReference type="InterPro" id="IPR006118">
    <property type="entry name" value="Recombinase_CS"/>
</dbReference>
<dbReference type="PANTHER" id="PTHR30461:SF2">
    <property type="entry name" value="SERINE RECOMBINASE PINE-RELATED"/>
    <property type="match status" value="1"/>
</dbReference>
<reference evidence="7 8" key="1">
    <citation type="journal article" date="2011" name="Stand. Genomic Sci.">
        <title>Non-contiguous finished genome sequence and contextual data of the filamentous soil bacterium Ktedonobacter racemifer type strain (SOSP1-21).</title>
        <authorList>
            <person name="Chang Y.J."/>
            <person name="Land M."/>
            <person name="Hauser L."/>
            <person name="Chertkov O."/>
            <person name="Del Rio T.G."/>
            <person name="Nolan M."/>
            <person name="Copeland A."/>
            <person name="Tice H."/>
            <person name="Cheng J.F."/>
            <person name="Lucas S."/>
            <person name="Han C."/>
            <person name="Goodwin L."/>
            <person name="Pitluck S."/>
            <person name="Ivanova N."/>
            <person name="Ovchinikova G."/>
            <person name="Pati A."/>
            <person name="Chen A."/>
            <person name="Palaniappan K."/>
            <person name="Mavromatis K."/>
            <person name="Liolios K."/>
            <person name="Brettin T."/>
            <person name="Fiebig A."/>
            <person name="Rohde M."/>
            <person name="Abt B."/>
            <person name="Goker M."/>
            <person name="Detter J.C."/>
            <person name="Woyke T."/>
            <person name="Bristow J."/>
            <person name="Eisen J.A."/>
            <person name="Markowitz V."/>
            <person name="Hugenholtz P."/>
            <person name="Kyrpides N.C."/>
            <person name="Klenk H.P."/>
            <person name="Lapidus A."/>
        </authorList>
    </citation>
    <scope>NUCLEOTIDE SEQUENCE [LARGE SCALE GENOMIC DNA]</scope>
    <source>
        <strain evidence="8">DSM 44963</strain>
    </source>
</reference>
<keyword evidence="4" id="KW-0233">DNA recombination</keyword>
<dbReference type="AlphaFoldDB" id="D6U690"/>
<dbReference type="CDD" id="cd03768">
    <property type="entry name" value="SR_ResInv"/>
    <property type="match status" value="1"/>
</dbReference>
<dbReference type="GO" id="GO:0000150">
    <property type="term" value="F:DNA strand exchange activity"/>
    <property type="evidence" value="ECO:0007669"/>
    <property type="project" value="InterPro"/>
</dbReference>
<accession>D6U690</accession>
<dbReference type="PANTHER" id="PTHR30461">
    <property type="entry name" value="DNA-INVERTASE FROM LAMBDOID PROPHAGE"/>
    <property type="match status" value="1"/>
</dbReference>
<dbReference type="GO" id="GO:0015074">
    <property type="term" value="P:DNA integration"/>
    <property type="evidence" value="ECO:0007669"/>
    <property type="project" value="UniProtKB-KW"/>
</dbReference>
<dbReference type="PROSITE" id="PS51736">
    <property type="entry name" value="RECOMBINASES_3"/>
    <property type="match status" value="1"/>
</dbReference>
<dbReference type="SUPFAM" id="SSF53041">
    <property type="entry name" value="Resolvase-like"/>
    <property type="match status" value="1"/>
</dbReference>
<dbReference type="OrthoDB" id="9797501at2"/>
<evidence type="ECO:0000256" key="1">
    <source>
        <dbReference type="ARBA" id="ARBA00009913"/>
    </source>
</evidence>
<keyword evidence="2" id="KW-0229">DNA integration</keyword>
<keyword evidence="8" id="KW-1185">Reference proteome</keyword>
<dbReference type="InterPro" id="IPR050639">
    <property type="entry name" value="SSR_resolvase"/>
</dbReference>
<feature type="domain" description="Resolvase/invertase-type recombinase catalytic" evidence="6">
    <location>
        <begin position="1"/>
        <end position="134"/>
    </location>
</feature>
<evidence type="ECO:0000313" key="8">
    <source>
        <dbReference type="Proteomes" id="UP000004508"/>
    </source>
</evidence>
<dbReference type="InterPro" id="IPR006119">
    <property type="entry name" value="Resolv_N"/>
</dbReference>
<organism evidence="7 8">
    <name type="scientific">Ktedonobacter racemifer DSM 44963</name>
    <dbReference type="NCBI Taxonomy" id="485913"/>
    <lineage>
        <taxon>Bacteria</taxon>
        <taxon>Bacillati</taxon>
        <taxon>Chloroflexota</taxon>
        <taxon>Ktedonobacteria</taxon>
        <taxon>Ktedonobacterales</taxon>
        <taxon>Ktedonobacteraceae</taxon>
        <taxon>Ktedonobacter</taxon>
    </lineage>
</organism>
<evidence type="ECO:0000313" key="7">
    <source>
        <dbReference type="EMBL" id="EFH80501.1"/>
    </source>
</evidence>
<dbReference type="eggNOG" id="COG1961">
    <property type="taxonomic scope" value="Bacteria"/>
</dbReference>
<dbReference type="Gene3D" id="3.40.50.1390">
    <property type="entry name" value="Resolvase, N-terminal catalytic domain"/>
    <property type="match status" value="1"/>
</dbReference>
<gene>
    <name evidence="7" type="ORF">Krac_1109</name>
</gene>
<dbReference type="InParanoid" id="D6U690"/>
<evidence type="ECO:0000256" key="5">
    <source>
        <dbReference type="PIRSR" id="PIRSR606118-50"/>
    </source>
</evidence>
<feature type="active site" description="O-(5'-phospho-DNA)-serine intermediate" evidence="5">
    <location>
        <position position="9"/>
    </location>
</feature>
<dbReference type="EMBL" id="ADVG01000005">
    <property type="protein sequence ID" value="EFH80501.1"/>
    <property type="molecule type" value="Genomic_DNA"/>
</dbReference>
<evidence type="ECO:0000256" key="2">
    <source>
        <dbReference type="ARBA" id="ARBA00022908"/>
    </source>
</evidence>
<evidence type="ECO:0000256" key="4">
    <source>
        <dbReference type="ARBA" id="ARBA00023172"/>
    </source>
</evidence>
<dbReference type="FunFam" id="3.40.50.1390:FF:000001">
    <property type="entry name" value="DNA recombinase"/>
    <property type="match status" value="1"/>
</dbReference>
<dbReference type="Proteomes" id="UP000004508">
    <property type="component" value="Unassembled WGS sequence"/>
</dbReference>